<dbReference type="InterPro" id="IPR023299">
    <property type="entry name" value="ATPase_P-typ_cyto_dom_N"/>
</dbReference>
<dbReference type="Gene3D" id="3.40.50.1000">
    <property type="entry name" value="HAD superfamily/HAD-like"/>
    <property type="match status" value="1"/>
</dbReference>
<dbReference type="InterPro" id="IPR036163">
    <property type="entry name" value="HMA_dom_sf"/>
</dbReference>
<dbReference type="NCBIfam" id="TIGR01525">
    <property type="entry name" value="ATPase-IB_hvy"/>
    <property type="match status" value="1"/>
</dbReference>
<dbReference type="NCBIfam" id="TIGR01494">
    <property type="entry name" value="ATPase_P-type"/>
    <property type="match status" value="2"/>
</dbReference>
<dbReference type="GO" id="GO:0016887">
    <property type="term" value="F:ATP hydrolysis activity"/>
    <property type="evidence" value="ECO:0007669"/>
    <property type="project" value="InterPro"/>
</dbReference>
<dbReference type="EMBL" id="JBOK01000007">
    <property type="protein sequence ID" value="EXU80480.1"/>
    <property type="molecule type" value="Genomic_DNA"/>
</dbReference>
<dbReference type="InterPro" id="IPR001757">
    <property type="entry name" value="P_typ_ATPase"/>
</dbReference>
<gene>
    <name evidence="18" type="ORF">AX13_16345</name>
</gene>
<dbReference type="PATRIC" id="fig|1457173.3.peg.1523"/>
<evidence type="ECO:0000256" key="12">
    <source>
        <dbReference type="ARBA" id="ARBA00022989"/>
    </source>
</evidence>
<evidence type="ECO:0000256" key="7">
    <source>
        <dbReference type="ARBA" id="ARBA00022723"/>
    </source>
</evidence>
<keyword evidence="12 15" id="KW-1133">Transmembrane helix</keyword>
<keyword evidence="10" id="KW-0460">Magnesium</keyword>
<protein>
    <submittedName>
        <fullName evidence="18">ATPase P</fullName>
    </submittedName>
</protein>
<sequence length="802" mass="86000">MSQEHPRPASEPEETAPSRDFPAVAGELHLLDDPAEWDSFGKPLAVVPGQSYVPQDVEVWDSHIALDGMYCATCALTIEDALRVVPGVERAEVSAAAKRARVVWRPAMVLPSQWMAAVQKAGYKAFPARDAVAREIRLAQHRKALWRWLLATFCMMQVMMYAWPAYDAQPGDLLMEFERLLRWASWVICIPMLIFACGPFFSGAWRDLRRRRVSMDLPVALGMIITFIVSTIGTFAPEGIFGQEVFYDSLTMFVSFLLAGRWLEVRLRDRTAGALDAVLNRLPDSVEKRQADGRFERVALRRIAGGDVLRILPGEAFPVDGVIVRGRTQADEALLTGESRPVSRAEGERVIAGSYNLTAPVELRVDCVGAQTKFAQIVELMESASTQKPRLAQLADKVAGPFLVVVLGLALLSAVYWWPTDPGHALMIAAAVLIVTCPCALSLATPVAMLTAAGSLARNGILVRNLQGIEALATADTLVFDKTGTLTRDGLQVARMEVGAAGDGRALQGLAAAVAQQSRHPVSRAVASFGQAWAHKWQVLEVEELAGQGLRACVQPVGAAQPAMWVRLGSHAYAGAPGVVQAGQAVYLAQEVQPSLLTPLAGFELSEGLRAEAAAVVAAMQRSGLHVQLLSGDGPQAVTRIAQEVGIGDFVAECSPQSKLAHIRAMQEDGRHIAMVGDGLNDGPVLAGANVSFAFGRAVPLAQARSDFVVLSDNLELVWQAVLLARKTLRIVRQNLLGSALYNALSIPLAMAGWMPAWLAGLGMALSSLLVVLNAARLAKPVPLQPAAPQVSPVSPSMPATA</sequence>
<organism evidence="18 19">
    <name type="scientific">Comamonas aquatica DA1877</name>
    <dbReference type="NCBI Taxonomy" id="1457173"/>
    <lineage>
        <taxon>Bacteria</taxon>
        <taxon>Pseudomonadati</taxon>
        <taxon>Pseudomonadota</taxon>
        <taxon>Betaproteobacteria</taxon>
        <taxon>Burkholderiales</taxon>
        <taxon>Comamonadaceae</taxon>
        <taxon>Comamonas</taxon>
    </lineage>
</organism>
<keyword evidence="13" id="KW-0406">Ion transport</keyword>
<keyword evidence="9 15" id="KW-0067">ATP-binding</keyword>
<proteinExistence type="inferred from homology"/>
<dbReference type="GO" id="GO:0005524">
    <property type="term" value="F:ATP binding"/>
    <property type="evidence" value="ECO:0007669"/>
    <property type="project" value="UniProtKB-UniRule"/>
</dbReference>
<comment type="subcellular location">
    <subcellularLocation>
        <location evidence="1">Cell membrane</location>
        <topology evidence="1">Multi-pass membrane protein</topology>
    </subcellularLocation>
</comment>
<dbReference type="GO" id="GO:0043682">
    <property type="term" value="F:P-type divalent copper transporter activity"/>
    <property type="evidence" value="ECO:0007669"/>
    <property type="project" value="TreeGrafter"/>
</dbReference>
<feature type="compositionally biased region" description="Basic and acidic residues" evidence="16">
    <location>
        <begin position="1"/>
        <end position="10"/>
    </location>
</feature>
<dbReference type="SUPFAM" id="SSF81665">
    <property type="entry name" value="Calcium ATPase, transmembrane domain M"/>
    <property type="match status" value="1"/>
</dbReference>
<dbReference type="InterPro" id="IPR023214">
    <property type="entry name" value="HAD_sf"/>
</dbReference>
<keyword evidence="8 15" id="KW-0547">Nucleotide-binding</keyword>
<name>A0A014P2V1_9BURK</name>
<keyword evidence="14 15" id="KW-0472">Membrane</keyword>
<keyword evidence="11" id="KW-1278">Translocase</keyword>
<evidence type="ECO:0000256" key="14">
    <source>
        <dbReference type="ARBA" id="ARBA00023136"/>
    </source>
</evidence>
<feature type="domain" description="HMA" evidence="17">
    <location>
        <begin position="60"/>
        <end position="126"/>
    </location>
</feature>
<dbReference type="InterPro" id="IPR006121">
    <property type="entry name" value="HMA_dom"/>
</dbReference>
<evidence type="ECO:0000259" key="17">
    <source>
        <dbReference type="PROSITE" id="PS50846"/>
    </source>
</evidence>
<accession>A0A014P2V1</accession>
<evidence type="ECO:0000313" key="19">
    <source>
        <dbReference type="Proteomes" id="UP000020766"/>
    </source>
</evidence>
<feature type="transmembrane region" description="Helical" evidence="15">
    <location>
        <begin position="213"/>
        <end position="233"/>
    </location>
</feature>
<dbReference type="STRING" id="225991.MA05_07990"/>
<dbReference type="InterPro" id="IPR023298">
    <property type="entry name" value="ATPase_P-typ_TM_dom_sf"/>
</dbReference>
<dbReference type="Gene3D" id="3.30.70.100">
    <property type="match status" value="1"/>
</dbReference>
<dbReference type="SUPFAM" id="SSF81653">
    <property type="entry name" value="Calcium ATPase, transduction domain A"/>
    <property type="match status" value="1"/>
</dbReference>
<evidence type="ECO:0000256" key="1">
    <source>
        <dbReference type="ARBA" id="ARBA00004651"/>
    </source>
</evidence>
<dbReference type="InterPro" id="IPR018303">
    <property type="entry name" value="ATPase_P-typ_P_site"/>
</dbReference>
<dbReference type="SUPFAM" id="SSF55008">
    <property type="entry name" value="HMA, heavy metal-associated domain"/>
    <property type="match status" value="1"/>
</dbReference>
<dbReference type="Proteomes" id="UP000020766">
    <property type="component" value="Unassembled WGS sequence"/>
</dbReference>
<evidence type="ECO:0000256" key="6">
    <source>
        <dbReference type="ARBA" id="ARBA00022692"/>
    </source>
</evidence>
<evidence type="ECO:0000256" key="3">
    <source>
        <dbReference type="ARBA" id="ARBA00022448"/>
    </source>
</evidence>
<dbReference type="PROSITE" id="PS50846">
    <property type="entry name" value="HMA_2"/>
    <property type="match status" value="1"/>
</dbReference>
<feature type="transmembrane region" description="Helical" evidence="15">
    <location>
        <begin position="736"/>
        <end position="752"/>
    </location>
</feature>
<feature type="transmembrane region" description="Helical" evidence="15">
    <location>
        <begin position="424"/>
        <end position="457"/>
    </location>
</feature>
<dbReference type="NCBIfam" id="TIGR01511">
    <property type="entry name" value="ATPase-IB1_Cu"/>
    <property type="match status" value="1"/>
</dbReference>
<dbReference type="Pfam" id="PF00122">
    <property type="entry name" value="E1-E2_ATPase"/>
    <property type="match status" value="1"/>
</dbReference>
<feature type="transmembrane region" description="Helical" evidence="15">
    <location>
        <begin position="144"/>
        <end position="163"/>
    </location>
</feature>
<dbReference type="Gene3D" id="2.70.150.10">
    <property type="entry name" value="Calcium-transporting ATPase, cytoplasmic transduction domain A"/>
    <property type="match status" value="1"/>
</dbReference>
<comment type="similarity">
    <text evidence="2 15">Belongs to the cation transport ATPase (P-type) (TC 3.A.3) family. Type IB subfamily.</text>
</comment>
<dbReference type="SUPFAM" id="SSF56784">
    <property type="entry name" value="HAD-like"/>
    <property type="match status" value="1"/>
</dbReference>
<dbReference type="InterPro" id="IPR059000">
    <property type="entry name" value="ATPase_P-type_domA"/>
</dbReference>
<evidence type="ECO:0000256" key="8">
    <source>
        <dbReference type="ARBA" id="ARBA00022741"/>
    </source>
</evidence>
<feature type="region of interest" description="Disordered" evidence="16">
    <location>
        <begin position="1"/>
        <end position="22"/>
    </location>
</feature>
<evidence type="ECO:0000256" key="5">
    <source>
        <dbReference type="ARBA" id="ARBA00022553"/>
    </source>
</evidence>
<keyword evidence="3" id="KW-0813">Transport</keyword>
<dbReference type="GO" id="GO:0005507">
    <property type="term" value="F:copper ion binding"/>
    <property type="evidence" value="ECO:0007669"/>
    <property type="project" value="TreeGrafter"/>
</dbReference>
<evidence type="ECO:0000313" key="18">
    <source>
        <dbReference type="EMBL" id="EXU80480.1"/>
    </source>
</evidence>
<dbReference type="Pfam" id="PF00702">
    <property type="entry name" value="Hydrolase"/>
    <property type="match status" value="1"/>
</dbReference>
<keyword evidence="19" id="KW-1185">Reference proteome</keyword>
<dbReference type="RefSeq" id="WP_081770685.1">
    <property type="nucleotide sequence ID" value="NZ_JBOK01000007.1"/>
</dbReference>
<evidence type="ECO:0000256" key="11">
    <source>
        <dbReference type="ARBA" id="ARBA00022967"/>
    </source>
</evidence>
<evidence type="ECO:0000256" key="9">
    <source>
        <dbReference type="ARBA" id="ARBA00022840"/>
    </source>
</evidence>
<evidence type="ECO:0000256" key="4">
    <source>
        <dbReference type="ARBA" id="ARBA00022475"/>
    </source>
</evidence>
<dbReference type="Gene3D" id="3.40.1110.10">
    <property type="entry name" value="Calcium-transporting ATPase, cytoplasmic domain N"/>
    <property type="match status" value="1"/>
</dbReference>
<dbReference type="Pfam" id="PF00403">
    <property type="entry name" value="HMA"/>
    <property type="match status" value="1"/>
</dbReference>
<dbReference type="InterPro" id="IPR008250">
    <property type="entry name" value="ATPase_P-typ_transduc_dom_A_sf"/>
</dbReference>
<evidence type="ECO:0000256" key="15">
    <source>
        <dbReference type="RuleBase" id="RU362081"/>
    </source>
</evidence>
<evidence type="ECO:0000256" key="16">
    <source>
        <dbReference type="SAM" id="MobiDB-lite"/>
    </source>
</evidence>
<dbReference type="CDD" id="cd02079">
    <property type="entry name" value="P-type_ATPase_HM"/>
    <property type="match status" value="1"/>
</dbReference>
<dbReference type="GO" id="GO:0005886">
    <property type="term" value="C:plasma membrane"/>
    <property type="evidence" value="ECO:0007669"/>
    <property type="project" value="UniProtKB-SubCell"/>
</dbReference>
<comment type="caution">
    <text evidence="18">The sequence shown here is derived from an EMBL/GenBank/DDBJ whole genome shotgun (WGS) entry which is preliminary data.</text>
</comment>
<feature type="transmembrane region" description="Helical" evidence="15">
    <location>
        <begin position="398"/>
        <end position="418"/>
    </location>
</feature>
<dbReference type="InterPro" id="IPR027256">
    <property type="entry name" value="P-typ_ATPase_IB"/>
</dbReference>
<feature type="transmembrane region" description="Helical" evidence="15">
    <location>
        <begin position="245"/>
        <end position="263"/>
    </location>
</feature>
<dbReference type="PROSITE" id="PS00154">
    <property type="entry name" value="ATPASE_E1_E2"/>
    <property type="match status" value="1"/>
</dbReference>
<dbReference type="PANTHER" id="PTHR43520:SF5">
    <property type="entry name" value="CATION-TRANSPORTING P-TYPE ATPASE-RELATED"/>
    <property type="match status" value="1"/>
</dbReference>
<dbReference type="AlphaFoldDB" id="A0A014P2V1"/>
<dbReference type="GO" id="GO:0055070">
    <property type="term" value="P:copper ion homeostasis"/>
    <property type="evidence" value="ECO:0007669"/>
    <property type="project" value="TreeGrafter"/>
</dbReference>
<keyword evidence="4 15" id="KW-1003">Cell membrane</keyword>
<keyword evidence="7 15" id="KW-0479">Metal-binding</keyword>
<evidence type="ECO:0000256" key="10">
    <source>
        <dbReference type="ARBA" id="ARBA00022842"/>
    </source>
</evidence>
<reference evidence="18 19" key="1">
    <citation type="submission" date="2014-01" db="EMBL/GenBank/DDBJ databases">
        <title>Interspecies Systems Biology Uncovers Metabolites Affecting C. elegans Gene Expression and Life History Traits.</title>
        <authorList>
            <person name="Watson E."/>
            <person name="Macneil L.T."/>
            <person name="Ritter A.D."/>
            <person name="Yilmaz L.S."/>
            <person name="Rosebrock A.P."/>
            <person name="Caudy A.A."/>
            <person name="Walhout A.J."/>
        </authorList>
    </citation>
    <scope>NUCLEOTIDE SEQUENCE [LARGE SCALE GENOMIC DNA]</scope>
    <source>
        <strain evidence="18 19">DA1877</strain>
    </source>
</reference>
<dbReference type="InterPro" id="IPR036412">
    <property type="entry name" value="HAD-like_sf"/>
</dbReference>
<keyword evidence="6 15" id="KW-0812">Transmembrane</keyword>
<dbReference type="PANTHER" id="PTHR43520">
    <property type="entry name" value="ATP7, ISOFORM B"/>
    <property type="match status" value="1"/>
</dbReference>
<feature type="transmembrane region" description="Helical" evidence="15">
    <location>
        <begin position="183"/>
        <end position="201"/>
    </location>
</feature>
<dbReference type="CDD" id="cd00371">
    <property type="entry name" value="HMA"/>
    <property type="match status" value="1"/>
</dbReference>
<dbReference type="PRINTS" id="PR00119">
    <property type="entry name" value="CATATPASE"/>
</dbReference>
<keyword evidence="5" id="KW-0597">Phosphoprotein</keyword>
<evidence type="ECO:0000256" key="2">
    <source>
        <dbReference type="ARBA" id="ARBA00006024"/>
    </source>
</evidence>
<evidence type="ECO:0000256" key="13">
    <source>
        <dbReference type="ARBA" id="ARBA00023065"/>
    </source>
</evidence>